<comment type="catalytic activity">
    <reaction evidence="3">
        <text>N-acetyl-D-muramate 6-phosphate + H2O = N-acetyl-D-glucosamine 6-phosphate + (R)-lactate</text>
        <dbReference type="Rhea" id="RHEA:26410"/>
        <dbReference type="ChEBI" id="CHEBI:15377"/>
        <dbReference type="ChEBI" id="CHEBI:16004"/>
        <dbReference type="ChEBI" id="CHEBI:57513"/>
        <dbReference type="ChEBI" id="CHEBI:58722"/>
        <dbReference type="EC" id="4.2.1.126"/>
    </reaction>
</comment>
<reference evidence="5 7" key="1">
    <citation type="journal article" date="2015" name="Int. J. Syst. Evol. Microbiol.">
        <title>Bacillus glycinifermentans sp. nov., isolated from fermented soybean paste.</title>
        <authorList>
            <person name="Kim S.J."/>
            <person name="Dunlap C.A."/>
            <person name="Kwon S.W."/>
            <person name="Rooney A.P."/>
        </authorList>
    </citation>
    <scope>NUCLEOTIDE SEQUENCE [LARGE SCALE GENOMIC DNA]</scope>
    <source>
        <strain evidence="5 7">GO-13</strain>
    </source>
</reference>
<dbReference type="GO" id="GO:0016803">
    <property type="term" value="F:ether hydrolase activity"/>
    <property type="evidence" value="ECO:0007669"/>
    <property type="project" value="TreeGrafter"/>
</dbReference>
<feature type="domain" description="SIS" evidence="4">
    <location>
        <begin position="51"/>
        <end position="214"/>
    </location>
</feature>
<dbReference type="AlphaFoldDB" id="A0A0T6BJ58"/>
<dbReference type="UniPathway" id="UPA00342"/>
<dbReference type="PANTHER" id="PTHR10088:SF4">
    <property type="entry name" value="GLUCOKINASE REGULATORY PROTEIN"/>
    <property type="match status" value="1"/>
</dbReference>
<accession>A0A0T6BJ58</accession>
<comment type="function">
    <text evidence="3">Specifically catalyzes the cleavage of the D-lactyl ether substituent of MurNAc 6-phosphate, producing GlcNAc 6-phosphate and D-lactate.</text>
</comment>
<dbReference type="InterPro" id="IPR040190">
    <property type="entry name" value="MURQ/GCKR"/>
</dbReference>
<dbReference type="SUPFAM" id="SSF46934">
    <property type="entry name" value="UBA-like"/>
    <property type="match status" value="1"/>
</dbReference>
<dbReference type="Gene3D" id="3.40.50.10490">
    <property type="entry name" value="Glucose-6-phosphate isomerase like protein, domain 1"/>
    <property type="match status" value="1"/>
</dbReference>
<dbReference type="NCBIfam" id="NF003915">
    <property type="entry name" value="PRK05441.1"/>
    <property type="match status" value="1"/>
</dbReference>
<gene>
    <name evidence="3 5" type="primary">murQ</name>
    <name evidence="5" type="synonym">yfeU</name>
    <name evidence="5" type="ORF">AB447_204770</name>
    <name evidence="6" type="ORF">P8828_01735</name>
</gene>
<comment type="pathway">
    <text evidence="3">Amino-sugar metabolism; N-acetylmuramate degradation.</text>
</comment>
<dbReference type="GO" id="GO:0046348">
    <property type="term" value="P:amino sugar catabolic process"/>
    <property type="evidence" value="ECO:0007669"/>
    <property type="project" value="InterPro"/>
</dbReference>
<dbReference type="GO" id="GO:0097173">
    <property type="term" value="P:N-acetylmuramic acid catabolic process"/>
    <property type="evidence" value="ECO:0007669"/>
    <property type="project" value="UniProtKB-UniPathway"/>
</dbReference>
<comment type="caution">
    <text evidence="5">The sequence shown here is derived from an EMBL/GenBank/DDBJ whole genome shotgun (WGS) entry which is preliminary data.</text>
</comment>
<dbReference type="Pfam" id="PF22645">
    <property type="entry name" value="GKRP_SIS_N"/>
    <property type="match status" value="1"/>
</dbReference>
<reference evidence="6 8" key="3">
    <citation type="submission" date="2023-03" db="EMBL/GenBank/DDBJ databases">
        <title>Agriculturally important microbes genome sequencing.</title>
        <authorList>
            <person name="Dunlap C."/>
        </authorList>
    </citation>
    <scope>NUCLEOTIDE SEQUENCE [LARGE SCALE GENOMIC DNA]</scope>
    <source>
        <strain evidence="6 8">CBP-3203</strain>
    </source>
</reference>
<keyword evidence="8" id="KW-1185">Reference proteome</keyword>
<keyword evidence="1 3" id="KW-0456">Lyase</keyword>
<dbReference type="Proteomes" id="UP001341297">
    <property type="component" value="Unassembled WGS sequence"/>
</dbReference>
<dbReference type="GO" id="GO:0097367">
    <property type="term" value="F:carbohydrate derivative binding"/>
    <property type="evidence" value="ECO:0007669"/>
    <property type="project" value="InterPro"/>
</dbReference>
<feature type="active site" evidence="3">
    <location>
        <position position="110"/>
    </location>
</feature>
<evidence type="ECO:0000256" key="2">
    <source>
        <dbReference type="ARBA" id="ARBA00023277"/>
    </source>
</evidence>
<evidence type="ECO:0000313" key="6">
    <source>
        <dbReference type="EMBL" id="MEC0483580.1"/>
    </source>
</evidence>
<name>A0A0T6BJ58_9BACI</name>
<dbReference type="Proteomes" id="UP000036168">
    <property type="component" value="Unassembled WGS sequence"/>
</dbReference>
<dbReference type="SUPFAM" id="SSF53697">
    <property type="entry name" value="SIS domain"/>
    <property type="match status" value="1"/>
</dbReference>
<feature type="active site" description="Proton donor" evidence="3">
    <location>
        <position position="79"/>
    </location>
</feature>
<dbReference type="EMBL" id="LECW02000045">
    <property type="protein sequence ID" value="KRT89915.1"/>
    <property type="molecule type" value="Genomic_DNA"/>
</dbReference>
<dbReference type="FunFam" id="3.40.50.10490:FF:000014">
    <property type="entry name" value="N-acetylmuramic acid 6-phosphate etherase"/>
    <property type="match status" value="1"/>
</dbReference>
<keyword evidence="2 3" id="KW-0119">Carbohydrate metabolism</keyword>
<dbReference type="EMBL" id="JARRTL010000006">
    <property type="protein sequence ID" value="MEC0483580.1"/>
    <property type="molecule type" value="Genomic_DNA"/>
</dbReference>
<sequence length="299" mass="32394">MKTTEGTNAKSKTLDEMTSLDIAALMNEEDHTVPQAVKPCLPDIAHAADTIVSRLQSGGRVFAAGAGTSGRLAVLDAAELPPTFSLDEHQWIGLIAGNYEAMWKPLEENEDDRDIIVSQLKARLFSEADVFIGVTASGSTPYVLAGLSYAKEMGAVSVSISCNKETEAARFSDIAIEAETGPEIIRGSTRLKAGTAQKLILNMLSTAAMVRLGHVYQNEMVNMQLVNQKLKNRAAGILMNTTGISRDEALQALKESRYNVKAAIFMVLTGGTLEEADRCLSYENGRLKHAIQYHRKGFS</sequence>
<protein>
    <recommendedName>
        <fullName evidence="3">N-acetylmuramic acid 6-phosphate etherase</fullName>
        <shortName evidence="3">MurNAc-6-P etherase</shortName>
        <ecNumber evidence="3">4.2.1.126</ecNumber>
    </recommendedName>
    <alternativeName>
        <fullName evidence="3">N-acetylmuramic acid 6-phosphate hydrolase</fullName>
    </alternativeName>
    <alternativeName>
        <fullName evidence="3">N-acetylmuramic acid 6-phosphate lyase</fullName>
    </alternativeName>
</protein>
<evidence type="ECO:0000313" key="8">
    <source>
        <dbReference type="Proteomes" id="UP001341297"/>
    </source>
</evidence>
<evidence type="ECO:0000256" key="3">
    <source>
        <dbReference type="HAMAP-Rule" id="MF_00068"/>
    </source>
</evidence>
<dbReference type="Gene3D" id="1.10.8.1080">
    <property type="match status" value="1"/>
</dbReference>
<dbReference type="InterPro" id="IPR005488">
    <property type="entry name" value="Etherase_MurQ"/>
</dbReference>
<reference evidence="5" key="2">
    <citation type="submission" date="2015-10" db="EMBL/GenBank/DDBJ databases">
        <authorList>
            <person name="Gilbert D.G."/>
        </authorList>
    </citation>
    <scope>NUCLEOTIDE SEQUENCE</scope>
    <source>
        <strain evidence="5">GO-13</strain>
    </source>
</reference>
<dbReference type="InterPro" id="IPR046348">
    <property type="entry name" value="SIS_dom_sf"/>
</dbReference>
<dbReference type="NCBIfam" id="NF009222">
    <property type="entry name" value="PRK12570.1"/>
    <property type="match status" value="1"/>
</dbReference>
<evidence type="ECO:0000259" key="4">
    <source>
        <dbReference type="PROSITE" id="PS51464"/>
    </source>
</evidence>
<dbReference type="GO" id="GO:0016835">
    <property type="term" value="F:carbon-oxygen lyase activity"/>
    <property type="evidence" value="ECO:0007669"/>
    <property type="project" value="UniProtKB-UniRule"/>
</dbReference>
<dbReference type="PANTHER" id="PTHR10088">
    <property type="entry name" value="GLUCOKINASE REGULATORY PROTEIN"/>
    <property type="match status" value="1"/>
</dbReference>
<comment type="similarity">
    <text evidence="3">Belongs to the GCKR-like family. MurNAc-6-P etherase subfamily.</text>
</comment>
<dbReference type="PROSITE" id="PS51464">
    <property type="entry name" value="SIS"/>
    <property type="match status" value="1"/>
</dbReference>
<dbReference type="InterPro" id="IPR001347">
    <property type="entry name" value="SIS_dom"/>
</dbReference>
<evidence type="ECO:0000313" key="7">
    <source>
        <dbReference type="Proteomes" id="UP000036168"/>
    </source>
</evidence>
<evidence type="ECO:0000256" key="1">
    <source>
        <dbReference type="ARBA" id="ARBA00023239"/>
    </source>
</evidence>
<dbReference type="NCBIfam" id="TIGR00274">
    <property type="entry name" value="N-acetylmuramic acid 6-phosphate etherase"/>
    <property type="match status" value="1"/>
</dbReference>
<organism evidence="5 7">
    <name type="scientific">Bacillus glycinifermentans</name>
    <dbReference type="NCBI Taxonomy" id="1664069"/>
    <lineage>
        <taxon>Bacteria</taxon>
        <taxon>Bacillati</taxon>
        <taxon>Bacillota</taxon>
        <taxon>Bacilli</taxon>
        <taxon>Bacillales</taxon>
        <taxon>Bacillaceae</taxon>
        <taxon>Bacillus</taxon>
    </lineage>
</organism>
<dbReference type="RefSeq" id="WP_057957722.1">
    <property type="nucleotide sequence ID" value="NZ_CP023481.1"/>
</dbReference>
<dbReference type="CDD" id="cd05007">
    <property type="entry name" value="SIS_Etherase"/>
    <property type="match status" value="1"/>
</dbReference>
<dbReference type="EC" id="4.2.1.126" evidence="3"/>
<dbReference type="STRING" id="1664069.BGLY_4712"/>
<dbReference type="HAMAP" id="MF_00068">
    <property type="entry name" value="MurQ"/>
    <property type="match status" value="1"/>
</dbReference>
<comment type="miscellaneous">
    <text evidence="3">A lyase-type mechanism (elimination/hydration) is suggested for the cleavage of the lactyl ether bond of MurNAc 6-phosphate, with the formation of an alpha,beta-unsaturated aldehyde intermediate with (E)-stereochemistry, followed by the syn addition of water to give product.</text>
</comment>
<dbReference type="InterPro" id="IPR009060">
    <property type="entry name" value="UBA-like_sf"/>
</dbReference>
<proteinExistence type="inferred from homology"/>
<evidence type="ECO:0000313" key="5">
    <source>
        <dbReference type="EMBL" id="KRT89915.1"/>
    </source>
</evidence>
<comment type="subunit">
    <text evidence="3">Homodimer.</text>
</comment>
<dbReference type="GO" id="GO:0009254">
    <property type="term" value="P:peptidoglycan turnover"/>
    <property type="evidence" value="ECO:0007669"/>
    <property type="project" value="TreeGrafter"/>
</dbReference>
<dbReference type="OrthoDB" id="9813395at2"/>